<dbReference type="GO" id="GO:0006508">
    <property type="term" value="P:proteolysis"/>
    <property type="evidence" value="ECO:0007669"/>
    <property type="project" value="UniProtKB-KW"/>
</dbReference>
<dbReference type="Gene3D" id="3.90.226.10">
    <property type="entry name" value="2-enoyl-CoA Hydratase, Chain A, domain 1"/>
    <property type="match status" value="1"/>
</dbReference>
<dbReference type="Gene3D" id="2.30.42.10">
    <property type="match status" value="1"/>
</dbReference>
<evidence type="ECO:0000313" key="7">
    <source>
        <dbReference type="EMBL" id="CAE0707334.1"/>
    </source>
</evidence>
<sequence>MTRSHTVMLATKRLTVLGLAWTMIAAITLPGICLSFQPSHRSSTVGSKPTSTIPLNAEYNNNDVNCFRASVENGRGRIGYKNSNNNKSNDNECKSTSLVDRMSRQVATMAAASFIFFSAGASVTVVGPVPPAFADTTAVSTTTTDATSTPDQQQESMLLKGVSDEEMSQRAKESTTGEFSSSVIDEVWNLLNKYYIERTFNSQDWNTVRAKVEAKGEKVRYDDNKSMKIVTEMVQSLGDKYTRILDKEQYTAIQKFDLIGVGVALMPNAQKDIIVGAPPIAGSASDKADLKMGDIVTAVNGIPTRGRNAFDIIDQIGENPNAKQISFSILRDKGPSTIDSIGNPKSSETFVVTMERQTLEVKDPVQYKISETRSDGTKVGYVRVSEFNSLVNSSLQRALSELKKQGANAYVMDLRGNTGGAFQSAIEISGLFLRDRIATYVLDSNQVELPFRTPKLQDLAIDPETPMVLWIDGLSASASEVLAGSLHDNCRAVTMGDKSFGKGLIQAVYGLKNGSGLVVTVAKYITPSGNEIQGQGITPDVLPLGKNMPAPVFVPVLSTDTSKVDWQDVRERLSSKACTVPEDRAKAKVAATGAVAEAL</sequence>
<evidence type="ECO:0000256" key="1">
    <source>
        <dbReference type="ARBA" id="ARBA00009179"/>
    </source>
</evidence>
<feature type="domain" description="Tail specific protease" evidence="6">
    <location>
        <begin position="347"/>
        <end position="544"/>
    </location>
</feature>
<evidence type="ECO:0000256" key="4">
    <source>
        <dbReference type="ARBA" id="ARBA00022825"/>
    </source>
</evidence>
<dbReference type="NCBIfam" id="TIGR00225">
    <property type="entry name" value="prc"/>
    <property type="match status" value="1"/>
</dbReference>
<evidence type="ECO:0008006" key="8">
    <source>
        <dbReference type="Google" id="ProtNLM"/>
    </source>
</evidence>
<accession>A0A7S4A8W0</accession>
<dbReference type="EMBL" id="HBIX01000064">
    <property type="protein sequence ID" value="CAE0707334.1"/>
    <property type="molecule type" value="Transcribed_RNA"/>
</dbReference>
<evidence type="ECO:0000259" key="5">
    <source>
        <dbReference type="SMART" id="SM00228"/>
    </source>
</evidence>
<dbReference type="PANTHER" id="PTHR32060:SF22">
    <property type="entry name" value="CARBOXYL-TERMINAL-PROCESSING PEPTIDASE 3, CHLOROPLASTIC"/>
    <property type="match status" value="1"/>
</dbReference>
<dbReference type="GO" id="GO:0004175">
    <property type="term" value="F:endopeptidase activity"/>
    <property type="evidence" value="ECO:0007669"/>
    <property type="project" value="TreeGrafter"/>
</dbReference>
<dbReference type="AlphaFoldDB" id="A0A7S4A8W0"/>
<dbReference type="InterPro" id="IPR005151">
    <property type="entry name" value="Tail-specific_protease"/>
</dbReference>
<dbReference type="CDD" id="cd07560">
    <property type="entry name" value="Peptidase_S41_CPP"/>
    <property type="match status" value="1"/>
</dbReference>
<dbReference type="SMART" id="SM00245">
    <property type="entry name" value="TSPc"/>
    <property type="match status" value="1"/>
</dbReference>
<name>A0A7S4A8W0_9STRA</name>
<keyword evidence="4" id="KW-0720">Serine protease</keyword>
<evidence type="ECO:0000259" key="6">
    <source>
        <dbReference type="SMART" id="SM00245"/>
    </source>
</evidence>
<gene>
    <name evidence="7" type="ORF">PAUS00366_LOCUS54</name>
</gene>
<reference evidence="7" key="1">
    <citation type="submission" date="2021-01" db="EMBL/GenBank/DDBJ databases">
        <authorList>
            <person name="Corre E."/>
            <person name="Pelletier E."/>
            <person name="Niang G."/>
            <person name="Scheremetjew M."/>
            <person name="Finn R."/>
            <person name="Kale V."/>
            <person name="Holt S."/>
            <person name="Cochrane G."/>
            <person name="Meng A."/>
            <person name="Brown T."/>
            <person name="Cohen L."/>
        </authorList>
    </citation>
    <scope>NUCLEOTIDE SEQUENCE</scope>
    <source>
        <strain evidence="7">10249 10 AB</strain>
    </source>
</reference>
<dbReference type="InterPro" id="IPR004447">
    <property type="entry name" value="Peptidase_S41A"/>
</dbReference>
<comment type="similarity">
    <text evidence="1">Belongs to the peptidase S41A family.</text>
</comment>
<organism evidence="7">
    <name type="scientific">Pseudo-nitzschia australis</name>
    <dbReference type="NCBI Taxonomy" id="44445"/>
    <lineage>
        <taxon>Eukaryota</taxon>
        <taxon>Sar</taxon>
        <taxon>Stramenopiles</taxon>
        <taxon>Ochrophyta</taxon>
        <taxon>Bacillariophyta</taxon>
        <taxon>Bacillariophyceae</taxon>
        <taxon>Bacillariophycidae</taxon>
        <taxon>Bacillariales</taxon>
        <taxon>Bacillariaceae</taxon>
        <taxon>Pseudo-nitzschia</taxon>
    </lineage>
</organism>
<dbReference type="PANTHER" id="PTHR32060">
    <property type="entry name" value="TAIL-SPECIFIC PROTEASE"/>
    <property type="match status" value="1"/>
</dbReference>
<protein>
    <recommendedName>
        <fullName evidence="8">PDZ domain-containing protein</fullName>
    </recommendedName>
</protein>
<dbReference type="Gene3D" id="3.30.750.44">
    <property type="match status" value="1"/>
</dbReference>
<dbReference type="Pfam" id="PF03572">
    <property type="entry name" value="Peptidase_S41"/>
    <property type="match status" value="1"/>
</dbReference>
<dbReference type="InterPro" id="IPR001478">
    <property type="entry name" value="PDZ"/>
</dbReference>
<keyword evidence="3" id="KW-0378">Hydrolase</keyword>
<dbReference type="GO" id="GO:0008236">
    <property type="term" value="F:serine-type peptidase activity"/>
    <property type="evidence" value="ECO:0007669"/>
    <property type="project" value="UniProtKB-KW"/>
</dbReference>
<proteinExistence type="inferred from homology"/>
<keyword evidence="2" id="KW-0645">Protease</keyword>
<dbReference type="SUPFAM" id="SSF50156">
    <property type="entry name" value="PDZ domain-like"/>
    <property type="match status" value="1"/>
</dbReference>
<dbReference type="InterPro" id="IPR036034">
    <property type="entry name" value="PDZ_sf"/>
</dbReference>
<evidence type="ECO:0000256" key="3">
    <source>
        <dbReference type="ARBA" id="ARBA00022801"/>
    </source>
</evidence>
<dbReference type="SUPFAM" id="SSF52096">
    <property type="entry name" value="ClpP/crotonase"/>
    <property type="match status" value="1"/>
</dbReference>
<evidence type="ECO:0000256" key="2">
    <source>
        <dbReference type="ARBA" id="ARBA00022670"/>
    </source>
</evidence>
<dbReference type="InterPro" id="IPR029045">
    <property type="entry name" value="ClpP/crotonase-like_dom_sf"/>
</dbReference>
<feature type="domain" description="PDZ" evidence="5">
    <location>
        <begin position="259"/>
        <end position="333"/>
    </location>
</feature>
<dbReference type="SMART" id="SM00228">
    <property type="entry name" value="PDZ"/>
    <property type="match status" value="1"/>
</dbReference>